<accession>A0A7J7F238</accession>
<keyword evidence="1" id="KW-0416">Keratin</keyword>
<dbReference type="InterPro" id="IPR002494">
    <property type="entry name" value="KAP"/>
</dbReference>
<organism evidence="2 3">
    <name type="scientific">Diceros bicornis minor</name>
    <name type="common">South-central black rhinoceros</name>
    <dbReference type="NCBI Taxonomy" id="77932"/>
    <lineage>
        <taxon>Eukaryota</taxon>
        <taxon>Metazoa</taxon>
        <taxon>Chordata</taxon>
        <taxon>Craniata</taxon>
        <taxon>Vertebrata</taxon>
        <taxon>Euteleostomi</taxon>
        <taxon>Mammalia</taxon>
        <taxon>Eutheria</taxon>
        <taxon>Laurasiatheria</taxon>
        <taxon>Perissodactyla</taxon>
        <taxon>Rhinocerotidae</taxon>
        <taxon>Diceros</taxon>
    </lineage>
</organism>
<gene>
    <name evidence="2" type="ORF">HPG69_006754</name>
</gene>
<proteinExistence type="predicted"/>
<dbReference type="EMBL" id="JACDTQ010001563">
    <property type="protein sequence ID" value="KAF5922075.1"/>
    <property type="molecule type" value="Genomic_DNA"/>
</dbReference>
<comment type="caution">
    <text evidence="2">The sequence shown here is derived from an EMBL/GenBank/DDBJ whole genome shotgun (WGS) entry which is preliminary data.</text>
</comment>
<sequence>MSSLDKLKVIKEQQLAHLYKGPDIESSPKLQPNTSLNPAPDTMACCSTSSCGFPSCSTSGTCDSSCCQPNSCQTSYGIGGGIGGGQEGGYGAVSYRTRWCRPDCRVEGTSLSPCCVVSCIPPSCCELHQAQASCCRPSYCGQSCCHPACCCQPTCCEPTCYKLGC</sequence>
<dbReference type="GO" id="GO:0045095">
    <property type="term" value="C:keratin filament"/>
    <property type="evidence" value="ECO:0007669"/>
    <property type="project" value="InterPro"/>
</dbReference>
<dbReference type="GO" id="GO:0005829">
    <property type="term" value="C:cytosol"/>
    <property type="evidence" value="ECO:0007669"/>
    <property type="project" value="UniProtKB-ARBA"/>
</dbReference>
<evidence type="ECO:0000313" key="3">
    <source>
        <dbReference type="Proteomes" id="UP000551758"/>
    </source>
</evidence>
<evidence type="ECO:0000256" key="1">
    <source>
        <dbReference type="ARBA" id="ARBA00022744"/>
    </source>
</evidence>
<dbReference type="Proteomes" id="UP000551758">
    <property type="component" value="Unassembled WGS sequence"/>
</dbReference>
<evidence type="ECO:0000313" key="2">
    <source>
        <dbReference type="EMBL" id="KAF5922075.1"/>
    </source>
</evidence>
<name>A0A7J7F238_DICBM</name>
<dbReference type="Pfam" id="PF01500">
    <property type="entry name" value="Keratin_B2"/>
    <property type="match status" value="1"/>
</dbReference>
<dbReference type="AlphaFoldDB" id="A0A7J7F238"/>
<protein>
    <submittedName>
        <fullName evidence="2">Uncharacterized protein</fullName>
    </submittedName>
</protein>
<keyword evidence="3" id="KW-1185">Reference proteome</keyword>
<reference evidence="2 3" key="1">
    <citation type="journal article" date="2020" name="Mol. Biol. Evol.">
        <title>Interspecific Gene Flow and the Evolution of Specialization in Black and White Rhinoceros.</title>
        <authorList>
            <person name="Moodley Y."/>
            <person name="Westbury M.V."/>
            <person name="Russo I.M."/>
            <person name="Gopalakrishnan S."/>
            <person name="Rakotoarivelo A."/>
            <person name="Olsen R.A."/>
            <person name="Prost S."/>
            <person name="Tunstall T."/>
            <person name="Ryder O.A."/>
            <person name="Dalen L."/>
            <person name="Bruford M.W."/>
        </authorList>
    </citation>
    <scope>NUCLEOTIDE SEQUENCE [LARGE SCALE GENOMIC DNA]</scope>
    <source>
        <strain evidence="2">SBR-YM</strain>
        <tissue evidence="2">Skin</tissue>
    </source>
</reference>